<organism evidence="2 3">
    <name type="scientific">Babesia divergens</name>
    <dbReference type="NCBI Taxonomy" id="32595"/>
    <lineage>
        <taxon>Eukaryota</taxon>
        <taxon>Sar</taxon>
        <taxon>Alveolata</taxon>
        <taxon>Apicomplexa</taxon>
        <taxon>Aconoidasida</taxon>
        <taxon>Piroplasmida</taxon>
        <taxon>Babesiidae</taxon>
        <taxon>Babesia</taxon>
    </lineage>
</organism>
<dbReference type="InterPro" id="IPR045086">
    <property type="entry name" value="OBG_GTPase"/>
</dbReference>
<dbReference type="AlphaFoldDB" id="A0AAD9LFP1"/>
<keyword evidence="3" id="KW-1185">Reference proteome</keyword>
<sequence length="196" mass="20804">MPYATWRNNNALCCNARRHSTLADDAGYDYPADALDVDSASIGTAEQSTTVDSHNDSTIGNDAADDGALASSLSDASDPDNVWYERELIDMCKIKAVGGRGGNGCVSFRREKHVPLGGADGGNGGPGGSVYLICDETMSNLNPVKQLYVYKAENGKHGCGERQNGAKGRHRYIRVPSGTHVYSVEGVLHAVLQNNG</sequence>
<dbReference type="EMBL" id="JAHBMH010000062">
    <property type="protein sequence ID" value="KAK1934686.1"/>
    <property type="molecule type" value="Genomic_DNA"/>
</dbReference>
<reference evidence="2" key="2">
    <citation type="submission" date="2021-05" db="EMBL/GenBank/DDBJ databases">
        <authorList>
            <person name="Pain A."/>
        </authorList>
    </citation>
    <scope>NUCLEOTIDE SEQUENCE</scope>
    <source>
        <strain evidence="2">1802A</strain>
    </source>
</reference>
<comment type="caution">
    <text evidence="2">The sequence shown here is derived from an EMBL/GenBank/DDBJ whole genome shotgun (WGS) entry which is preliminary data.</text>
</comment>
<dbReference type="GO" id="GO:0003924">
    <property type="term" value="F:GTPase activity"/>
    <property type="evidence" value="ECO:0007669"/>
    <property type="project" value="InterPro"/>
</dbReference>
<dbReference type="GO" id="GO:0042254">
    <property type="term" value="P:ribosome biogenesis"/>
    <property type="evidence" value="ECO:0007669"/>
    <property type="project" value="UniProtKB-UniRule"/>
</dbReference>
<dbReference type="GO" id="GO:0005525">
    <property type="term" value="F:GTP binding"/>
    <property type="evidence" value="ECO:0007669"/>
    <property type="project" value="InterPro"/>
</dbReference>
<evidence type="ECO:0000313" key="3">
    <source>
        <dbReference type="Proteomes" id="UP001195914"/>
    </source>
</evidence>
<dbReference type="Pfam" id="PF01018">
    <property type="entry name" value="GTP1_OBG"/>
    <property type="match status" value="1"/>
</dbReference>
<dbReference type="PROSITE" id="PS51883">
    <property type="entry name" value="OBG"/>
    <property type="match status" value="1"/>
</dbReference>
<reference evidence="2" key="1">
    <citation type="journal article" date="2014" name="Nucleic Acids Res.">
        <title>The evolutionary dynamics of variant antigen genes in Babesia reveal a history of genomic innovation underlying host-parasite interaction.</title>
        <authorList>
            <person name="Jackson A.P."/>
            <person name="Otto T.D."/>
            <person name="Darby A."/>
            <person name="Ramaprasad A."/>
            <person name="Xia D."/>
            <person name="Echaide I.E."/>
            <person name="Farber M."/>
            <person name="Gahlot S."/>
            <person name="Gamble J."/>
            <person name="Gupta D."/>
            <person name="Gupta Y."/>
            <person name="Jackson L."/>
            <person name="Malandrin L."/>
            <person name="Malas T.B."/>
            <person name="Moussa E."/>
            <person name="Nair M."/>
            <person name="Reid A.J."/>
            <person name="Sanders M."/>
            <person name="Sharma J."/>
            <person name="Tracey A."/>
            <person name="Quail M.A."/>
            <person name="Weir W."/>
            <person name="Wastling J.M."/>
            <person name="Hall N."/>
            <person name="Willadsen P."/>
            <person name="Lingelbach K."/>
            <person name="Shiels B."/>
            <person name="Tait A."/>
            <person name="Berriman M."/>
            <person name="Allred D.R."/>
            <person name="Pain A."/>
        </authorList>
    </citation>
    <scope>NUCLEOTIDE SEQUENCE</scope>
    <source>
        <strain evidence="2">1802A</strain>
    </source>
</reference>
<dbReference type="InterPro" id="IPR006169">
    <property type="entry name" value="GTP1_OBG_dom"/>
</dbReference>
<evidence type="ECO:0000259" key="1">
    <source>
        <dbReference type="PROSITE" id="PS51883"/>
    </source>
</evidence>
<dbReference type="InterPro" id="IPR036726">
    <property type="entry name" value="GTP1_OBG_dom_sf"/>
</dbReference>
<dbReference type="PANTHER" id="PTHR11702">
    <property type="entry name" value="DEVELOPMENTALLY REGULATED GTP-BINDING PROTEIN-RELATED"/>
    <property type="match status" value="1"/>
</dbReference>
<proteinExistence type="predicted"/>
<protein>
    <submittedName>
        <fullName evidence="2">GTP1/OBG containing protein</fullName>
    </submittedName>
</protein>
<dbReference type="SUPFAM" id="SSF82051">
    <property type="entry name" value="Obg GTP-binding protein N-terminal domain"/>
    <property type="match status" value="1"/>
</dbReference>
<name>A0AAD9LFP1_BABDI</name>
<evidence type="ECO:0000313" key="2">
    <source>
        <dbReference type="EMBL" id="KAK1934686.1"/>
    </source>
</evidence>
<dbReference type="Proteomes" id="UP001195914">
    <property type="component" value="Unassembled WGS sequence"/>
</dbReference>
<dbReference type="PANTHER" id="PTHR11702:SF31">
    <property type="entry name" value="MITOCHONDRIAL RIBOSOME-ASSOCIATED GTPASE 2"/>
    <property type="match status" value="1"/>
</dbReference>
<feature type="domain" description="Obg" evidence="1">
    <location>
        <begin position="86"/>
        <end position="196"/>
    </location>
</feature>
<accession>A0AAD9LFP1</accession>
<dbReference type="Gene3D" id="2.70.210.12">
    <property type="entry name" value="GTP1/OBG domain"/>
    <property type="match status" value="1"/>
</dbReference>
<gene>
    <name evidence="2" type="ORF">X943_000049</name>
</gene>